<organism evidence="4 5">
    <name type="scientific">Candidatus Taenaricola geysiri</name>
    <dbReference type="NCBI Taxonomy" id="1974752"/>
    <lineage>
        <taxon>Bacteria</taxon>
        <taxon>Pseudomonadati</taxon>
        <taxon>Candidatus Omnitrophota</taxon>
        <taxon>Candidatus Taenaricola</taxon>
    </lineage>
</organism>
<evidence type="ECO:0000313" key="4">
    <source>
        <dbReference type="EMBL" id="PIW66631.1"/>
    </source>
</evidence>
<comment type="caution">
    <text evidence="4">The sequence shown here is derived from an EMBL/GenBank/DDBJ whole genome shotgun (WGS) entry which is preliminary data.</text>
</comment>
<evidence type="ECO:0000259" key="2">
    <source>
        <dbReference type="Pfam" id="PF00675"/>
    </source>
</evidence>
<proteinExistence type="inferred from homology"/>
<reference evidence="4 5" key="1">
    <citation type="submission" date="2017-09" db="EMBL/GenBank/DDBJ databases">
        <title>Depth-based differentiation of microbial function through sediment-hosted aquifers and enrichment of novel symbionts in the deep terrestrial subsurface.</title>
        <authorList>
            <person name="Probst A.J."/>
            <person name="Ladd B."/>
            <person name="Jarett J.K."/>
            <person name="Geller-Mcgrath D.E."/>
            <person name="Sieber C.M."/>
            <person name="Emerson J.B."/>
            <person name="Anantharaman K."/>
            <person name="Thomas B.C."/>
            <person name="Malmstrom R."/>
            <person name="Stieglmeier M."/>
            <person name="Klingl A."/>
            <person name="Woyke T."/>
            <person name="Ryan C.M."/>
            <person name="Banfield J.F."/>
        </authorList>
    </citation>
    <scope>NUCLEOTIDE SEQUENCE [LARGE SCALE GENOMIC DNA]</scope>
    <source>
        <strain evidence="4">CG12_big_fil_rev_8_21_14_0_65_43_15</strain>
    </source>
</reference>
<dbReference type="GO" id="GO:0046872">
    <property type="term" value="F:metal ion binding"/>
    <property type="evidence" value="ECO:0007669"/>
    <property type="project" value="InterPro"/>
</dbReference>
<dbReference type="PANTHER" id="PTHR11851">
    <property type="entry name" value="METALLOPROTEASE"/>
    <property type="match status" value="1"/>
</dbReference>
<dbReference type="PANTHER" id="PTHR11851:SF49">
    <property type="entry name" value="MITOCHONDRIAL-PROCESSING PEPTIDASE SUBUNIT ALPHA"/>
    <property type="match status" value="1"/>
</dbReference>
<dbReference type="InterPro" id="IPR011249">
    <property type="entry name" value="Metalloenz_LuxS/M16"/>
</dbReference>
<dbReference type="EMBL" id="PFGP01000048">
    <property type="protein sequence ID" value="PIW66631.1"/>
    <property type="molecule type" value="Genomic_DNA"/>
</dbReference>
<dbReference type="Pfam" id="PF05193">
    <property type="entry name" value="Peptidase_M16_C"/>
    <property type="match status" value="1"/>
</dbReference>
<dbReference type="InterPro" id="IPR007863">
    <property type="entry name" value="Peptidase_M16_C"/>
</dbReference>
<evidence type="ECO:0000259" key="3">
    <source>
        <dbReference type="Pfam" id="PF05193"/>
    </source>
</evidence>
<dbReference type="InterPro" id="IPR050361">
    <property type="entry name" value="MPP/UQCRC_Complex"/>
</dbReference>
<sequence>MYQITVLDNGLKIATVHMPSMQSLSLGFWVKAGGRYENKNNSGISHFLEHLLFEETKNRTSQEIKQAIEGVGGSLNGFTGEESTCYLVKILSRHLDMSADVLSDMLLNAALSETAIKKERSVIREEIKMYMDLPGQYVSELLAELMWPDHPLGMFLTGTLDSVNAIKRPDLVDYKGRFYAPGNIVIAAAGPLGHDAIVKACSKYFSVLPVKDKVSFEPVTEVQKAVRINLKQKDTEQMHIALGMHAVSSDDPDRFAMNILHIMLGANMSSRFFQEVREKRGLAYEISSSLKKYRDTGAFIVHGGIKNEKFSEAIKVILEELKKIKNKPPAIEELKRAKEFYSGQLLMALEDTLDHMLWLGEQVLMRERFLNSAEILKNIEHVVPEDISRVAAKFFKSEKLNLAAIGPVTNKDKKEIPEILEILG</sequence>
<dbReference type="Pfam" id="PF00675">
    <property type="entry name" value="Peptidase_M16"/>
    <property type="match status" value="1"/>
</dbReference>
<dbReference type="Gene3D" id="3.30.830.10">
    <property type="entry name" value="Metalloenzyme, LuxS/M16 peptidase-like"/>
    <property type="match status" value="2"/>
</dbReference>
<feature type="domain" description="Peptidase M16 N-terminal" evidence="2">
    <location>
        <begin position="12"/>
        <end position="158"/>
    </location>
</feature>
<comment type="similarity">
    <text evidence="1">Belongs to the peptidase M16 family.</text>
</comment>
<evidence type="ECO:0000313" key="5">
    <source>
        <dbReference type="Proteomes" id="UP000231267"/>
    </source>
</evidence>
<evidence type="ECO:0000256" key="1">
    <source>
        <dbReference type="ARBA" id="ARBA00007261"/>
    </source>
</evidence>
<feature type="domain" description="Peptidase M16 C-terminal" evidence="3">
    <location>
        <begin position="166"/>
        <end position="339"/>
    </location>
</feature>
<dbReference type="AlphaFoldDB" id="A0A2J0LFL1"/>
<dbReference type="Proteomes" id="UP000231267">
    <property type="component" value="Unassembled WGS sequence"/>
</dbReference>
<name>A0A2J0LFL1_9BACT</name>
<dbReference type="InterPro" id="IPR011765">
    <property type="entry name" value="Pept_M16_N"/>
</dbReference>
<gene>
    <name evidence="4" type="ORF">COW11_02305</name>
</gene>
<protein>
    <submittedName>
        <fullName evidence="4">Peptidase M16</fullName>
    </submittedName>
</protein>
<dbReference type="SUPFAM" id="SSF63411">
    <property type="entry name" value="LuxS/MPP-like metallohydrolase"/>
    <property type="match status" value="2"/>
</dbReference>
<accession>A0A2J0LFL1</accession>